<feature type="domain" description="C2H2-type" evidence="9">
    <location>
        <begin position="450"/>
        <end position="473"/>
    </location>
</feature>
<evidence type="ECO:0000256" key="5">
    <source>
        <dbReference type="ARBA" id="ARBA00022833"/>
    </source>
</evidence>
<feature type="domain" description="C2H2-type" evidence="9">
    <location>
        <begin position="487"/>
        <end position="516"/>
    </location>
</feature>
<proteinExistence type="predicted"/>
<feature type="domain" description="C2H2-type" evidence="9">
    <location>
        <begin position="569"/>
        <end position="596"/>
    </location>
</feature>
<dbReference type="Pfam" id="PF13912">
    <property type="entry name" value="zf-C2H2_6"/>
    <property type="match status" value="1"/>
</dbReference>
<dbReference type="PANTHER" id="PTHR16515">
    <property type="entry name" value="PR DOMAIN ZINC FINGER PROTEIN"/>
    <property type="match status" value="1"/>
</dbReference>
<keyword evidence="2" id="KW-0479">Metal-binding</keyword>
<keyword evidence="6" id="KW-0539">Nucleus</keyword>
<feature type="region of interest" description="Disordered" evidence="8">
    <location>
        <begin position="328"/>
        <end position="367"/>
    </location>
</feature>
<dbReference type="Gene3D" id="3.30.160.60">
    <property type="entry name" value="Classic Zinc Finger"/>
    <property type="match status" value="9"/>
</dbReference>
<evidence type="ECO:0000256" key="8">
    <source>
        <dbReference type="SAM" id="MobiDB-lite"/>
    </source>
</evidence>
<reference evidence="11" key="1">
    <citation type="submission" date="2025-08" db="UniProtKB">
        <authorList>
            <consortium name="RefSeq"/>
        </authorList>
    </citation>
    <scope>IDENTIFICATION</scope>
    <source>
        <tissue evidence="11">Testes</tissue>
    </source>
</reference>
<dbReference type="Pfam" id="PF00096">
    <property type="entry name" value="zf-C2H2"/>
    <property type="match status" value="5"/>
</dbReference>
<dbReference type="PROSITE" id="PS50157">
    <property type="entry name" value="ZINC_FINGER_C2H2_2"/>
    <property type="match status" value="12"/>
</dbReference>
<evidence type="ECO:0000256" key="7">
    <source>
        <dbReference type="PROSITE-ProRule" id="PRU00042"/>
    </source>
</evidence>
<feature type="domain" description="C2H2-type" evidence="9">
    <location>
        <begin position="541"/>
        <end position="568"/>
    </location>
</feature>
<dbReference type="SUPFAM" id="SSF57667">
    <property type="entry name" value="beta-beta-alpha zinc fingers"/>
    <property type="match status" value="5"/>
</dbReference>
<feature type="compositionally biased region" description="Basic residues" evidence="8">
    <location>
        <begin position="727"/>
        <end position="739"/>
    </location>
</feature>
<evidence type="ECO:0000313" key="11">
    <source>
        <dbReference type="RefSeq" id="XP_006825191.1"/>
    </source>
</evidence>
<feature type="region of interest" description="Disordered" evidence="8">
    <location>
        <begin position="719"/>
        <end position="739"/>
    </location>
</feature>
<evidence type="ECO:0000256" key="1">
    <source>
        <dbReference type="ARBA" id="ARBA00004123"/>
    </source>
</evidence>
<keyword evidence="3" id="KW-0677">Repeat</keyword>
<evidence type="ECO:0000256" key="2">
    <source>
        <dbReference type="ARBA" id="ARBA00022723"/>
    </source>
</evidence>
<feature type="domain" description="C2H2-type" evidence="9">
    <location>
        <begin position="45"/>
        <end position="77"/>
    </location>
</feature>
<protein>
    <submittedName>
        <fullName evidence="11">Zinc finger protein 341-like</fullName>
    </submittedName>
</protein>
<keyword evidence="5" id="KW-0862">Zinc</keyword>
<dbReference type="InterPro" id="IPR050331">
    <property type="entry name" value="Zinc_finger"/>
</dbReference>
<dbReference type="SMART" id="SM00355">
    <property type="entry name" value="ZnF_C2H2"/>
    <property type="match status" value="13"/>
</dbReference>
<dbReference type="GeneID" id="100372552"/>
<feature type="compositionally biased region" description="Polar residues" evidence="8">
    <location>
        <begin position="853"/>
        <end position="871"/>
    </location>
</feature>
<name>A0ABM0MYV0_SACKO</name>
<feature type="domain" description="C2H2-type" evidence="9">
    <location>
        <begin position="304"/>
        <end position="326"/>
    </location>
</feature>
<feature type="domain" description="C2H2-type" evidence="9">
    <location>
        <begin position="420"/>
        <end position="449"/>
    </location>
</feature>
<evidence type="ECO:0000256" key="4">
    <source>
        <dbReference type="ARBA" id="ARBA00022771"/>
    </source>
</evidence>
<evidence type="ECO:0000256" key="3">
    <source>
        <dbReference type="ARBA" id="ARBA00022737"/>
    </source>
</evidence>
<feature type="domain" description="C2H2-type" evidence="9">
    <location>
        <begin position="597"/>
        <end position="629"/>
    </location>
</feature>
<dbReference type="Proteomes" id="UP000694865">
    <property type="component" value="Unplaced"/>
</dbReference>
<feature type="domain" description="C2H2-type" evidence="9">
    <location>
        <begin position="630"/>
        <end position="657"/>
    </location>
</feature>
<gene>
    <name evidence="11" type="primary">LOC100372552</name>
</gene>
<evidence type="ECO:0000256" key="6">
    <source>
        <dbReference type="ARBA" id="ARBA00023242"/>
    </source>
</evidence>
<dbReference type="PROSITE" id="PS00028">
    <property type="entry name" value="ZINC_FINGER_C2H2_1"/>
    <property type="match status" value="10"/>
</dbReference>
<evidence type="ECO:0000313" key="10">
    <source>
        <dbReference type="Proteomes" id="UP000694865"/>
    </source>
</evidence>
<keyword evidence="10" id="KW-1185">Reference proteome</keyword>
<feature type="domain" description="C2H2-type" evidence="9">
    <location>
        <begin position="392"/>
        <end position="419"/>
    </location>
</feature>
<dbReference type="InterPro" id="IPR013087">
    <property type="entry name" value="Znf_C2H2_type"/>
</dbReference>
<feature type="domain" description="C2H2-type" evidence="9">
    <location>
        <begin position="276"/>
        <end position="303"/>
    </location>
</feature>
<dbReference type="RefSeq" id="XP_006825191.1">
    <property type="nucleotide sequence ID" value="XM_006825128.1"/>
</dbReference>
<dbReference type="InterPro" id="IPR036236">
    <property type="entry name" value="Znf_C2H2_sf"/>
</dbReference>
<dbReference type="PANTHER" id="PTHR16515:SF49">
    <property type="entry name" value="GASTRULA ZINC FINGER PROTEIN XLCGF49.1-LIKE-RELATED"/>
    <property type="match status" value="1"/>
</dbReference>
<evidence type="ECO:0000259" key="9">
    <source>
        <dbReference type="PROSITE" id="PS50157"/>
    </source>
</evidence>
<feature type="region of interest" description="Disordered" evidence="8">
    <location>
        <begin position="847"/>
        <end position="875"/>
    </location>
</feature>
<comment type="subcellular location">
    <subcellularLocation>
        <location evidence="1">Nucleus</location>
    </subcellularLocation>
</comment>
<feature type="domain" description="C2H2-type" evidence="9">
    <location>
        <begin position="513"/>
        <end position="535"/>
    </location>
</feature>
<feature type="compositionally biased region" description="Polar residues" evidence="8">
    <location>
        <begin position="354"/>
        <end position="367"/>
    </location>
</feature>
<organism evidence="10 11">
    <name type="scientific">Saccoglossus kowalevskii</name>
    <name type="common">Acorn worm</name>
    <dbReference type="NCBI Taxonomy" id="10224"/>
    <lineage>
        <taxon>Eukaryota</taxon>
        <taxon>Metazoa</taxon>
        <taxon>Hemichordata</taxon>
        <taxon>Enteropneusta</taxon>
        <taxon>Harrimaniidae</taxon>
        <taxon>Saccoglossus</taxon>
    </lineage>
</organism>
<accession>A0ABM0MYV0</accession>
<sequence>MAQALFDALGVGMDNQTALAVQSLLDSQSSVQDQSTSAAEEEDVFQCGKCKKQFSNLPAFMAHKRERCLPVLQQNQPRPVSVTTTHALPNPNSAFTTSVQHHTLNRQVAYPVAVSGPVPSSPLTQNMNMLNDDMLMSTFGSMDQSTLPTTAFQTGAFQSTPVQTGPFLHQVQPQRTSSIPTTVQTVQPGGFSTVNAAALTNTVTTLQHTQIVQSIQQQQPHMTQISVAQVQKQPSPPKQMQPTSNRPNVNVITDVQAVAKRRRNANQESVKKPGKLKCTFCDKTFNKNFDLQQHIRSHTGEKPFQCIVCGRAFAQKSNVKKHMQTHKVWPHGTGNTLPKQVPGGTSDVSDDESTQQSSENATSPVQMQHQVEKSIDTDKDGIGIVVVVDNSYLCQYCPMTFKSYFQLKSHMTQHKTEQVYKCILKTCGMTWKDLDSFLEHTKTHENEMSYRCHLCNKHFPSLYELGVHQYSHSLYPNQGPKPGPRYFRCNKCMNKYATPEALDHHLATTSHSYPCPNCDKVFPCERYLRRHLPVHGTMGEHVCDHCKKRFKTEHYLKMHVLIHTGVKPFKCEQCEAAFNRKDKLKRHLLIHDPIKKFKCPFRTHTGCTKEFNRPDKLKAHIIAHSGIKPYKCKYCSKSFSRKPHMLEHERMHTDDYNIRCEKCKKGFARDKYLKEHKCRPGREAKKIKEVRDDNEEDEEEVVVMKKPAPKRRTTRVKITEKTQTSRRSIRKRGRPPRKVTKVTTIVTEVEESHNSTSAEDIQKDLERIKAQMIQNKTTESIMTVENMQKDMGGGGDAMVSLTTDEIAEMDAEHLDTGSLGDSVDASLQSNDSNQATLAAAVAAQDASIAPGTEASSGETATSLLESTSMTDCTEDSGVPIAYRYFSSSTGDGLS</sequence>
<keyword evidence="4 7" id="KW-0863">Zinc-finger</keyword>